<evidence type="ECO:0000313" key="4">
    <source>
        <dbReference type="Proteomes" id="UP000267145"/>
    </source>
</evidence>
<name>A0A3M9YAE5_9PEZI</name>
<dbReference type="RefSeq" id="XP_028494208.1">
    <property type="nucleotide sequence ID" value="XM_028641933.1"/>
</dbReference>
<feature type="domain" description="DUF7053" evidence="2">
    <location>
        <begin position="3"/>
        <end position="172"/>
    </location>
</feature>
<feature type="compositionally biased region" description="Low complexity" evidence="1">
    <location>
        <begin position="259"/>
        <end position="272"/>
    </location>
</feature>
<evidence type="ECO:0000313" key="3">
    <source>
        <dbReference type="EMBL" id="RNJ56050.1"/>
    </source>
</evidence>
<dbReference type="PANTHER" id="PTHR38117">
    <property type="entry name" value="NACHT AND WD40 DOMAIN PROTEIN"/>
    <property type="match status" value="1"/>
</dbReference>
<feature type="region of interest" description="Disordered" evidence="1">
    <location>
        <begin position="180"/>
        <end position="287"/>
    </location>
</feature>
<dbReference type="STRING" id="1051616.A0A3M9YAE5"/>
<feature type="compositionally biased region" description="Polar residues" evidence="1">
    <location>
        <begin position="216"/>
        <end position="230"/>
    </location>
</feature>
<gene>
    <name evidence="3" type="ORF">D7B24_007829</name>
</gene>
<proteinExistence type="predicted"/>
<dbReference type="AlphaFoldDB" id="A0A3M9YAE5"/>
<dbReference type="PANTHER" id="PTHR38117:SF2">
    <property type="entry name" value="NACHT AND WD40 DOMAIN PROTEIN"/>
    <property type="match status" value="1"/>
</dbReference>
<reference evidence="3 4" key="1">
    <citation type="submission" date="2018-10" db="EMBL/GenBank/DDBJ databases">
        <title>Genome sequence of Verticillium nonalfalfae VnAa140.</title>
        <authorList>
            <person name="Stajich J.E."/>
            <person name="Kasson M.T."/>
        </authorList>
    </citation>
    <scope>NUCLEOTIDE SEQUENCE [LARGE SCALE GENOMIC DNA]</scope>
    <source>
        <strain evidence="3 4">VnAa140</strain>
    </source>
</reference>
<comment type="caution">
    <text evidence="3">The sequence shown here is derived from an EMBL/GenBank/DDBJ whole genome shotgun (WGS) entry which is preliminary data.</text>
</comment>
<sequence length="408" mass="44362">MAKRTTFTTITPLPPDLSRDAVLAFLHNHLEMIDLNPLIKERHPIPPPPHASADEQACVWYSLTDEISYLPGIPAASSAVSYTCAFNDLPTGLQTHCYAPMGLDIRDRWSVAGTLPGEAPEKRELGLNAPSQGLYLREDVDMRCNVLMTGFVKKTLKKSHGQLVDKLAEKARAVAVEDAGHVQGQYQHQQHQQPQHRHQTSWQSQMGGYSKPAYNHQLTESQHSVSSVHSTPRHRKTPSPPTLDIPSYLKPPTPPETTAPPSVASSTAHSTPGTANDTTSPSAYPSPLRIRHQSHASVGHDLGQLFDRDAKGDVPWQSLTAQNHQQPVELSGTDHEYPASNAYSDLAMRTPWDEATPNATPTEAQGAGPATAAHGQASWEPSHPAALRPGGTTRKPVPSNKAYAELES</sequence>
<feature type="compositionally biased region" description="Low complexity" evidence="1">
    <location>
        <begin position="181"/>
        <end position="193"/>
    </location>
</feature>
<dbReference type="InterPro" id="IPR055481">
    <property type="entry name" value="DUF7053"/>
</dbReference>
<evidence type="ECO:0000259" key="2">
    <source>
        <dbReference type="Pfam" id="PF23155"/>
    </source>
</evidence>
<feature type="compositionally biased region" description="Pro residues" evidence="1">
    <location>
        <begin position="238"/>
        <end position="258"/>
    </location>
</feature>
<dbReference type="Pfam" id="PF23155">
    <property type="entry name" value="DUF7053"/>
    <property type="match status" value="1"/>
</dbReference>
<feature type="region of interest" description="Disordered" evidence="1">
    <location>
        <begin position="352"/>
        <end position="408"/>
    </location>
</feature>
<dbReference type="GeneID" id="39611518"/>
<dbReference type="Proteomes" id="UP000267145">
    <property type="component" value="Unassembled WGS sequence"/>
</dbReference>
<accession>A0A3M9YAE5</accession>
<protein>
    <recommendedName>
        <fullName evidence="2">DUF7053 domain-containing protein</fullName>
    </recommendedName>
</protein>
<dbReference type="EMBL" id="RBVV01000065">
    <property type="protein sequence ID" value="RNJ56050.1"/>
    <property type="molecule type" value="Genomic_DNA"/>
</dbReference>
<organism evidence="3 4">
    <name type="scientific">Verticillium nonalfalfae</name>
    <dbReference type="NCBI Taxonomy" id="1051616"/>
    <lineage>
        <taxon>Eukaryota</taxon>
        <taxon>Fungi</taxon>
        <taxon>Dikarya</taxon>
        <taxon>Ascomycota</taxon>
        <taxon>Pezizomycotina</taxon>
        <taxon>Sordariomycetes</taxon>
        <taxon>Hypocreomycetidae</taxon>
        <taxon>Glomerellales</taxon>
        <taxon>Plectosphaerellaceae</taxon>
        <taxon>Verticillium</taxon>
    </lineage>
</organism>
<feature type="compositionally biased region" description="Polar residues" evidence="1">
    <location>
        <begin position="273"/>
        <end position="283"/>
    </location>
</feature>
<keyword evidence="4" id="KW-1185">Reference proteome</keyword>
<evidence type="ECO:0000256" key="1">
    <source>
        <dbReference type="SAM" id="MobiDB-lite"/>
    </source>
</evidence>